<dbReference type="SUPFAM" id="SSF53092">
    <property type="entry name" value="Creatinase/prolidase N-terminal domain"/>
    <property type="match status" value="1"/>
</dbReference>
<evidence type="ECO:0000259" key="1">
    <source>
        <dbReference type="Pfam" id="PF00557"/>
    </source>
</evidence>
<dbReference type="InterPro" id="IPR036005">
    <property type="entry name" value="Creatinase/aminopeptidase-like"/>
</dbReference>
<evidence type="ECO:0000313" key="4">
    <source>
        <dbReference type="Proteomes" id="UP001138921"/>
    </source>
</evidence>
<dbReference type="Proteomes" id="UP001138921">
    <property type="component" value="Unassembled WGS sequence"/>
</dbReference>
<dbReference type="RefSeq" id="WP_214393405.1">
    <property type="nucleotide sequence ID" value="NZ_JAFLWW010000012.1"/>
</dbReference>
<reference evidence="3" key="2">
    <citation type="submission" date="2021-03" db="EMBL/GenBank/DDBJ databases">
        <authorList>
            <person name="Artuso I."/>
            <person name="Turrini P."/>
            <person name="Pirolo M."/>
            <person name="Lugli G.A."/>
            <person name="Ventura M."/>
            <person name="Visca P."/>
        </authorList>
    </citation>
    <scope>NUCLEOTIDE SEQUENCE</scope>
    <source>
        <strain evidence="3">LMG 26462</strain>
    </source>
</reference>
<dbReference type="AlphaFoldDB" id="A0A9X1D922"/>
<keyword evidence="3" id="KW-0031">Aminopeptidase</keyword>
<dbReference type="Pfam" id="PF00557">
    <property type="entry name" value="Peptidase_M24"/>
    <property type="match status" value="1"/>
</dbReference>
<dbReference type="EMBL" id="JAFLWW010000012">
    <property type="protein sequence ID" value="MBT1159588.1"/>
    <property type="molecule type" value="Genomic_DNA"/>
</dbReference>
<accession>A0A9X1D922</accession>
<evidence type="ECO:0000313" key="3">
    <source>
        <dbReference type="EMBL" id="MBT1159588.1"/>
    </source>
</evidence>
<dbReference type="InterPro" id="IPR050659">
    <property type="entry name" value="Peptidase_M24B"/>
</dbReference>
<dbReference type="PANTHER" id="PTHR46112:SF2">
    <property type="entry name" value="XAA-PRO AMINOPEPTIDASE P-RELATED"/>
    <property type="match status" value="1"/>
</dbReference>
<dbReference type="GO" id="GO:0004177">
    <property type="term" value="F:aminopeptidase activity"/>
    <property type="evidence" value="ECO:0007669"/>
    <property type="project" value="UniProtKB-KW"/>
</dbReference>
<comment type="caution">
    <text evidence="3">The sequence shown here is derived from an EMBL/GenBank/DDBJ whole genome shotgun (WGS) entry which is preliminary data.</text>
</comment>
<keyword evidence="4" id="KW-1185">Reference proteome</keyword>
<evidence type="ECO:0000259" key="2">
    <source>
        <dbReference type="Pfam" id="PF01321"/>
    </source>
</evidence>
<name>A0A9X1D922_9HYPH</name>
<gene>
    <name evidence="3" type="ORF">J1C56_28950</name>
</gene>
<protein>
    <submittedName>
        <fullName evidence="3">Aminopeptidase P family protein</fullName>
    </submittedName>
</protein>
<proteinExistence type="predicted"/>
<dbReference type="CDD" id="cd01066">
    <property type="entry name" value="APP_MetAP"/>
    <property type="match status" value="1"/>
</dbReference>
<dbReference type="InterPro" id="IPR000994">
    <property type="entry name" value="Pept_M24"/>
</dbReference>
<dbReference type="Gene3D" id="3.90.230.10">
    <property type="entry name" value="Creatinase/methionine aminopeptidase superfamily"/>
    <property type="match status" value="1"/>
</dbReference>
<reference evidence="3" key="1">
    <citation type="journal article" date="2021" name="Microorganisms">
        <title>Phylogenomic Reconstruction and Metabolic Potential of the Genus Aminobacter.</title>
        <authorList>
            <person name="Artuso I."/>
            <person name="Turrini P."/>
            <person name="Pirolo M."/>
            <person name="Lugli G.A."/>
            <person name="Ventura M."/>
            <person name="Visca P."/>
        </authorList>
    </citation>
    <scope>NUCLEOTIDE SEQUENCE</scope>
    <source>
        <strain evidence="3">LMG 26462</strain>
    </source>
</reference>
<dbReference type="Gene3D" id="3.40.350.10">
    <property type="entry name" value="Creatinase/prolidase N-terminal domain"/>
    <property type="match status" value="1"/>
</dbReference>
<dbReference type="Pfam" id="PF01321">
    <property type="entry name" value="Creatinase_N"/>
    <property type="match status" value="1"/>
</dbReference>
<dbReference type="InterPro" id="IPR000587">
    <property type="entry name" value="Creatinase_N"/>
</dbReference>
<keyword evidence="3" id="KW-0645">Protease</keyword>
<dbReference type="SUPFAM" id="SSF55920">
    <property type="entry name" value="Creatinase/aminopeptidase"/>
    <property type="match status" value="1"/>
</dbReference>
<feature type="domain" description="Creatinase N-terminal" evidence="2">
    <location>
        <begin position="29"/>
        <end position="167"/>
    </location>
</feature>
<keyword evidence="3" id="KW-0378">Hydrolase</keyword>
<feature type="domain" description="Peptidase M24" evidence="1">
    <location>
        <begin position="175"/>
        <end position="382"/>
    </location>
</feature>
<dbReference type="PANTHER" id="PTHR46112">
    <property type="entry name" value="AMINOPEPTIDASE"/>
    <property type="match status" value="1"/>
</dbReference>
<sequence length="400" mass="44511">MNYDQYIEELATQVFEKELSFSESEYRLRLERVRNIMDEKGLDVLLVTFTPNLSYLSGYQSFGSGWYKCMVLPREGEPILHMHQLEVGPALLTSWVKDIRSVPWTDSDGMATGLADILKERRQERKRIGLEIKKMGLGVELYEGLKRALPNAVLVDASDVVAQPRMVKSSAEVDYMRSSAGITIKALDTVLPMIKAGVTDNQIAAVIYQTLVNEGSEYFSTQPIVSAGQRNWFGHTTFRRTALQEGDTAALEFGAAYQRYTSAVFHTVSIGKPSPLVEKRAKVINETLDLLFQVVKPGRSAHDVAREIGAGMDEISPVPSSSRIYGYSIGLGFPPTWGEELYFIREGAELELKAGMTFHSPLVVDKPGTPAVGFSETWVVTETGCEILTVHDRELTVVEE</sequence>
<organism evidence="3 4">
    <name type="scientific">Aminobacter anthyllidis</name>
    <dbReference type="NCBI Taxonomy" id="1035067"/>
    <lineage>
        <taxon>Bacteria</taxon>
        <taxon>Pseudomonadati</taxon>
        <taxon>Pseudomonadota</taxon>
        <taxon>Alphaproteobacteria</taxon>
        <taxon>Hyphomicrobiales</taxon>
        <taxon>Phyllobacteriaceae</taxon>
        <taxon>Aminobacter</taxon>
    </lineage>
</organism>
<dbReference type="InterPro" id="IPR029149">
    <property type="entry name" value="Creatin/AminoP/Spt16_N"/>
</dbReference>